<evidence type="ECO:0000313" key="1">
    <source>
        <dbReference type="EMBL" id="OGG59421.1"/>
    </source>
</evidence>
<accession>A0A1F6DDE9</accession>
<dbReference type="STRING" id="1798492.A3C89_02895"/>
<name>A0A1F6DDE9_9BACT</name>
<comment type="caution">
    <text evidence="1">The sequence shown here is derived from an EMBL/GenBank/DDBJ whole genome shotgun (WGS) entry which is preliminary data.</text>
</comment>
<reference evidence="1 2" key="1">
    <citation type="journal article" date="2016" name="Nat. Commun.">
        <title>Thousands of microbial genomes shed light on interconnected biogeochemical processes in an aquifer system.</title>
        <authorList>
            <person name="Anantharaman K."/>
            <person name="Brown C.T."/>
            <person name="Hug L.A."/>
            <person name="Sharon I."/>
            <person name="Castelle C.J."/>
            <person name="Probst A.J."/>
            <person name="Thomas B.C."/>
            <person name="Singh A."/>
            <person name="Wilkins M.J."/>
            <person name="Karaoz U."/>
            <person name="Brodie E.L."/>
            <person name="Williams K.H."/>
            <person name="Hubbard S.S."/>
            <person name="Banfield J.F."/>
        </authorList>
    </citation>
    <scope>NUCLEOTIDE SEQUENCE [LARGE SCALE GENOMIC DNA]</scope>
</reference>
<gene>
    <name evidence="1" type="ORF">A3C89_02895</name>
</gene>
<evidence type="ECO:0000313" key="2">
    <source>
        <dbReference type="Proteomes" id="UP000178794"/>
    </source>
</evidence>
<protein>
    <submittedName>
        <fullName evidence="1">Uncharacterized protein</fullName>
    </submittedName>
</protein>
<dbReference type="Proteomes" id="UP000178794">
    <property type="component" value="Unassembled WGS sequence"/>
</dbReference>
<dbReference type="EMBL" id="MFLF01000016">
    <property type="protein sequence ID" value="OGG59421.1"/>
    <property type="molecule type" value="Genomic_DNA"/>
</dbReference>
<proteinExistence type="predicted"/>
<dbReference type="AlphaFoldDB" id="A0A1F6DDE9"/>
<sequence length="244" mass="27885">MDGTTDVVFPGMVVVETRESEAYDTEIGVVVYDGIEFETVRLRSKSMPQGQFVVKSVVRDGVTLWSHDDCGFRGVALLAMTHDGPVIALCSNYHVQRIVPFVHREHHDDIVDFAELKGEAGKFLDLKVWYTNNERRAQVYEREIIRLGEAERKQRAHQEDEEARAAMLARISKRGYISVKTDKGMPERGVPLGQNEDWSKFPPMVRAILVEDLKRPHETALEVFEVRKSVCGKTERHHVQQVAR</sequence>
<organism evidence="1 2">
    <name type="scientific">Candidatus Kaiserbacteria bacterium RIFCSPHIGHO2_02_FULL_50_50</name>
    <dbReference type="NCBI Taxonomy" id="1798492"/>
    <lineage>
        <taxon>Bacteria</taxon>
        <taxon>Candidatus Kaiseribacteriota</taxon>
    </lineage>
</organism>